<feature type="domain" description="TIR" evidence="2">
    <location>
        <begin position="143"/>
        <end position="280"/>
    </location>
</feature>
<dbReference type="EMBL" id="CP000384">
    <property type="protein sequence ID" value="ABG07584.1"/>
    <property type="molecule type" value="Genomic_DNA"/>
</dbReference>
<dbReference type="Gene3D" id="3.40.50.10140">
    <property type="entry name" value="Toll/interleukin-1 receptor homology (TIR) domain"/>
    <property type="match status" value="1"/>
</dbReference>
<dbReference type="Pfam" id="PF08980">
    <property type="entry name" value="DUF1883"/>
    <property type="match status" value="1"/>
</dbReference>
<dbReference type="SMART" id="SM00255">
    <property type="entry name" value="TIR"/>
    <property type="match status" value="1"/>
</dbReference>
<dbReference type="InterPro" id="IPR015073">
    <property type="entry name" value="DUF1883"/>
</dbReference>
<organism evidence="3">
    <name type="scientific">Mycobacterium sp. (strain MCS)</name>
    <dbReference type="NCBI Taxonomy" id="164756"/>
    <lineage>
        <taxon>Bacteria</taxon>
        <taxon>Bacillati</taxon>
        <taxon>Actinomycetota</taxon>
        <taxon>Actinomycetes</taxon>
        <taxon>Mycobacteriales</taxon>
        <taxon>Mycobacteriaceae</taxon>
        <taxon>Mycobacterium</taxon>
    </lineage>
</organism>
<dbReference type="InterPro" id="IPR000157">
    <property type="entry name" value="TIR_dom"/>
</dbReference>
<feature type="region of interest" description="Disordered" evidence="1">
    <location>
        <begin position="1"/>
        <end position="21"/>
    </location>
</feature>
<dbReference type="SUPFAM" id="SSF141099">
    <property type="entry name" value="Atu1913-like"/>
    <property type="match status" value="1"/>
</dbReference>
<sequence>MSDHHCTMGCSQHPGRPDMPQAQFTRYDLGQQKRGAAAVVTLRGNAANVLLLDASNFNSYRSGRSYRYAAGGLVTRSPFRLVIPSDGHWYVTVDLRSQGPSARVNSTISMEPAPLPIARSAAPPSLQQIEVNRPPEGALRGGETWDVFISHASEDKASVARPLFESLRDLGVSVWFDEAELRIGDSLRRKIDQGLARSAFGVVIFSEAFFAKGWPQYGLDGIVTRTVAGEQNLLPIWHKISKDEVRAQSPSLADKVARSTSDLGIAEIADEIARRVRPDLFES</sequence>
<dbReference type="SUPFAM" id="SSF52200">
    <property type="entry name" value="Toll/Interleukin receptor TIR domain"/>
    <property type="match status" value="1"/>
</dbReference>
<proteinExistence type="predicted"/>
<gene>
    <name evidence="3" type="ordered locus">Mmcs_1472</name>
</gene>
<evidence type="ECO:0000259" key="2">
    <source>
        <dbReference type="PROSITE" id="PS50104"/>
    </source>
</evidence>
<dbReference type="Gene3D" id="4.10.1210.10">
    <property type="entry name" value="Atu1913-like"/>
    <property type="match status" value="1"/>
</dbReference>
<evidence type="ECO:0000256" key="1">
    <source>
        <dbReference type="SAM" id="MobiDB-lite"/>
    </source>
</evidence>
<accession>A0A5Q5BHD6</accession>
<dbReference type="PROSITE" id="PS50104">
    <property type="entry name" value="TIR"/>
    <property type="match status" value="1"/>
</dbReference>
<evidence type="ECO:0000313" key="3">
    <source>
        <dbReference type="EMBL" id="ABG07584.1"/>
    </source>
</evidence>
<dbReference type="InterPro" id="IPR036488">
    <property type="entry name" value="DUF1883-like_sf"/>
</dbReference>
<dbReference type="AlphaFoldDB" id="A0A5Q5BHD6"/>
<protein>
    <submittedName>
        <fullName evidence="3">Toll-Interleukin receptor</fullName>
    </submittedName>
</protein>
<dbReference type="GO" id="GO:0007165">
    <property type="term" value="P:signal transduction"/>
    <property type="evidence" value="ECO:0007669"/>
    <property type="project" value="InterPro"/>
</dbReference>
<dbReference type="KEGG" id="mmc:Mmcs_1472"/>
<reference evidence="3" key="1">
    <citation type="submission" date="2006-06" db="EMBL/GenBank/DDBJ databases">
        <title>Complete sequence of chromosome of Mycobacterium sp. MCS.</title>
        <authorList>
            <consortium name="US DOE Joint Genome Institute"/>
            <person name="Copeland A."/>
            <person name="Lucas S."/>
            <person name="Lapidus A."/>
            <person name="Barry K."/>
            <person name="Detter J.C."/>
            <person name="Glavina del Rio T."/>
            <person name="Hammon N."/>
            <person name="Israni S."/>
            <person name="Dalin E."/>
            <person name="Tice H."/>
            <person name="Pitluck S."/>
            <person name="Martinez M."/>
            <person name="Schmutz J."/>
            <person name="Larimer F."/>
            <person name="Land M."/>
            <person name="Hauser L."/>
            <person name="Kyrpides N."/>
            <person name="Kim E."/>
            <person name="Miller C.D."/>
            <person name="Hughes J.E."/>
            <person name="Anderson A.J."/>
            <person name="Sims R.C."/>
            <person name="Richardson P."/>
        </authorList>
    </citation>
    <scope>NUCLEOTIDE SEQUENCE [LARGE SCALE GENOMIC DNA]</scope>
    <source>
        <strain evidence="3">MCS</strain>
    </source>
</reference>
<name>A0A5Q5BHD6_MYCSS</name>
<dbReference type="Pfam" id="PF13676">
    <property type="entry name" value="TIR_2"/>
    <property type="match status" value="1"/>
</dbReference>
<dbReference type="InterPro" id="IPR035897">
    <property type="entry name" value="Toll_tir_struct_dom_sf"/>
</dbReference>
<keyword evidence="3" id="KW-0675">Receptor</keyword>